<evidence type="ECO:0000256" key="9">
    <source>
        <dbReference type="ARBA" id="ARBA00022908"/>
    </source>
</evidence>
<sequence length="1055" mass="120533">MAEAAGVRSRKKLDSVQPEASSCTGIISKRLCIRDKKSGLKFLVDTGANVSVLPVSKYNHFASDCSEYKLYAANGSVIKTFGTKTMILDFCLRRPYKWTFIIAEVTQPILGADFLAHHGLIVDLSSSRLIDDLTKLKSIASIVEVDQPTVTTVEDTHPFHDLLCKYVNITKPASYKEVPTHGVFHHIETTGPPVYARARPLPPSRYKKVQEEFRFMQETGICRPSKSPWASPLHVVPKKNGELRPCGDYRKLNSITKPDRYPIPRLSDFTYILTGKKVFSKIDINRAYHCISTAPEDIEKTAIITPFGLFEFPRMTFGLRNAAQTFQRFMHHTVFQDLDVDCKNSIFSYIDDVILASPDEATHRKHLESLFKQFERYNLTINMTKCVFGKAEIDFLGYHVTSDGIRPLDDKVKAVNEFPRPNNIDELRRFLGMVNFYRSHIPNAVSSQSILTSFIHGSKKKDKTPIAWTPDAELAFEECKASLCDAVMLSHPVADAPLALMTDSSDTCVGAVLQQRVDNAWLPLGYFSKSLSKTERKYSTYDRELLGIYLAIRHFRNMVEGRMLTVYTDHKPITFAFSKINSEKELPRRTRHLMFISEFTTDIRHVSGQDNVVADTLSRVATISCPTVIDYEELAREQQQDTYILQVLNSDDTDVAVKKIILPGSSSFIFCNISNDRIRPYLPEKFRRIAFDTVHNLSHPGTRTTRKLVQDRFYWPSMNRDVSQWTKTCIQCQRSKVNRHTMSALGSFPQCDRFEHIHVDLVGPLPISPDGFRYCLTIIDRGTRWPECFPTKDITAETVARVIHDNWVCRFGSPRFLTSDQGRQFESNLFSELMKLLGIKKLRTTPYHPQSNGAVERWHRSLKAALTARLCNAPSSWVSELPTVLLGLRTAVRSDNGISAAELTYGTTLRLPADYYDTKSNLNIDSSNEYVWKLRDNIRKFRSMAIRENKNGNIFIHPDLETCSHVFIRNDAVRRPLQPTYDGPFRVLDRNRKVYYIQMSNRKVHISIDRLKPAYCLSERNDESSTTDTEVPNHDSPVTCTTRSGRVTRVPIRFR</sequence>
<dbReference type="InterPro" id="IPR001995">
    <property type="entry name" value="Peptidase_A2_cat"/>
</dbReference>
<dbReference type="SUPFAM" id="SSF53098">
    <property type="entry name" value="Ribonuclease H-like"/>
    <property type="match status" value="1"/>
</dbReference>
<accession>A0ABQ7QN15</accession>
<keyword evidence="11" id="KW-0511">Multifunctional enzyme</keyword>
<keyword evidence="18" id="KW-1185">Reference proteome</keyword>
<dbReference type="InterPro" id="IPR050951">
    <property type="entry name" value="Retrovirus_Pol_polyprotein"/>
</dbReference>
<keyword evidence="6" id="KW-0378">Hydrolase</keyword>
<keyword evidence="10" id="KW-0695">RNA-directed DNA polymerase</keyword>
<feature type="domain" description="Integrase catalytic" evidence="14">
    <location>
        <begin position="745"/>
        <end position="920"/>
    </location>
</feature>
<dbReference type="PROSITE" id="PS50175">
    <property type="entry name" value="ASP_PROT_RETROV"/>
    <property type="match status" value="1"/>
</dbReference>
<dbReference type="PROSITE" id="PS50994">
    <property type="entry name" value="INTEGRASE"/>
    <property type="match status" value="1"/>
</dbReference>
<dbReference type="Pfam" id="PF17921">
    <property type="entry name" value="Integrase_H2C2"/>
    <property type="match status" value="1"/>
</dbReference>
<evidence type="ECO:0000259" key="14">
    <source>
        <dbReference type="PROSITE" id="PS50994"/>
    </source>
</evidence>
<dbReference type="InterPro" id="IPR000477">
    <property type="entry name" value="RT_dom"/>
</dbReference>
<name>A0ABQ7QN15_PLUXY</name>
<dbReference type="PANTHER" id="PTHR37984:SF5">
    <property type="entry name" value="PROTEIN NYNRIN-LIKE"/>
    <property type="match status" value="1"/>
</dbReference>
<evidence type="ECO:0000256" key="10">
    <source>
        <dbReference type="ARBA" id="ARBA00022918"/>
    </source>
</evidence>
<evidence type="ECO:0000256" key="2">
    <source>
        <dbReference type="ARBA" id="ARBA00022679"/>
    </source>
</evidence>
<keyword evidence="9" id="KW-0229">DNA integration</keyword>
<protein>
    <recommendedName>
        <fullName evidence="1">RNA-directed DNA polymerase</fullName>
        <ecNumber evidence="1">2.7.7.49</ecNumber>
    </recommendedName>
</protein>
<evidence type="ECO:0000256" key="6">
    <source>
        <dbReference type="ARBA" id="ARBA00022801"/>
    </source>
</evidence>
<evidence type="ECO:0000256" key="4">
    <source>
        <dbReference type="ARBA" id="ARBA00022722"/>
    </source>
</evidence>
<evidence type="ECO:0000259" key="12">
    <source>
        <dbReference type="PROSITE" id="PS50175"/>
    </source>
</evidence>
<dbReference type="InterPro" id="IPR036397">
    <property type="entry name" value="RNaseH_sf"/>
</dbReference>
<dbReference type="EC" id="2.7.7.49" evidence="1"/>
<comment type="caution">
    <text evidence="17">The sequence shown here is derived from an EMBL/GenBank/DDBJ whole genome shotgun (WGS) entry which is preliminary data.</text>
</comment>
<dbReference type="InterPro" id="IPR043128">
    <property type="entry name" value="Rev_trsase/Diguanyl_cyclase"/>
</dbReference>
<dbReference type="PROSITE" id="PS50878">
    <property type="entry name" value="RT_POL"/>
    <property type="match status" value="1"/>
</dbReference>
<dbReference type="EMBL" id="JAHIBW010000030">
    <property type="protein sequence ID" value="KAG7295465.1"/>
    <property type="molecule type" value="Genomic_DNA"/>
</dbReference>
<proteinExistence type="predicted"/>
<dbReference type="InterPro" id="IPR041588">
    <property type="entry name" value="Integrase_H2C2"/>
</dbReference>
<dbReference type="Pfam" id="PF17919">
    <property type="entry name" value="RT_RNaseH_2"/>
    <property type="match status" value="1"/>
</dbReference>
<dbReference type="EMBL" id="JAHIBW010000027">
    <property type="protein sequence ID" value="KAG7296899.1"/>
    <property type="molecule type" value="Genomic_DNA"/>
</dbReference>
<evidence type="ECO:0000313" key="15">
    <source>
        <dbReference type="EMBL" id="KAG7295465.1"/>
    </source>
</evidence>
<dbReference type="SUPFAM" id="SSF56672">
    <property type="entry name" value="DNA/RNA polymerases"/>
    <property type="match status" value="1"/>
</dbReference>
<dbReference type="Pfam" id="PF00665">
    <property type="entry name" value="rve"/>
    <property type="match status" value="1"/>
</dbReference>
<organism evidence="17 18">
    <name type="scientific">Plutella xylostella</name>
    <name type="common">Diamondback moth</name>
    <name type="synonym">Plutella maculipennis</name>
    <dbReference type="NCBI Taxonomy" id="51655"/>
    <lineage>
        <taxon>Eukaryota</taxon>
        <taxon>Metazoa</taxon>
        <taxon>Ecdysozoa</taxon>
        <taxon>Arthropoda</taxon>
        <taxon>Hexapoda</taxon>
        <taxon>Insecta</taxon>
        <taxon>Pterygota</taxon>
        <taxon>Neoptera</taxon>
        <taxon>Endopterygota</taxon>
        <taxon>Lepidoptera</taxon>
        <taxon>Glossata</taxon>
        <taxon>Ditrysia</taxon>
        <taxon>Yponomeutoidea</taxon>
        <taxon>Plutellidae</taxon>
        <taxon>Plutella</taxon>
    </lineage>
</organism>
<dbReference type="InterPro" id="IPR001969">
    <property type="entry name" value="Aspartic_peptidase_AS"/>
</dbReference>
<keyword evidence="3" id="KW-0548">Nucleotidyltransferase</keyword>
<dbReference type="InterPro" id="IPR021109">
    <property type="entry name" value="Peptidase_aspartic_dom_sf"/>
</dbReference>
<dbReference type="Proteomes" id="UP000823941">
    <property type="component" value="Chromosome 30"/>
</dbReference>
<dbReference type="SUPFAM" id="SSF50630">
    <property type="entry name" value="Acid proteases"/>
    <property type="match status" value="1"/>
</dbReference>
<keyword evidence="5" id="KW-0255">Endonuclease</keyword>
<evidence type="ECO:0000313" key="18">
    <source>
        <dbReference type="Proteomes" id="UP000823941"/>
    </source>
</evidence>
<dbReference type="Gene3D" id="1.10.340.70">
    <property type="match status" value="1"/>
</dbReference>
<dbReference type="Proteomes" id="UP000823941">
    <property type="component" value="Chromosome 27"/>
</dbReference>
<evidence type="ECO:0000256" key="1">
    <source>
        <dbReference type="ARBA" id="ARBA00012493"/>
    </source>
</evidence>
<gene>
    <name evidence="17" type="ORF">JYU34_008609</name>
    <name evidence="16" type="ORF">JYU34_019763</name>
    <name evidence="15" type="ORF">JYU34_021656</name>
</gene>
<dbReference type="Pfam" id="PF00078">
    <property type="entry name" value="RVT_1"/>
    <property type="match status" value="1"/>
</dbReference>
<evidence type="ECO:0000313" key="17">
    <source>
        <dbReference type="EMBL" id="KAG7306038.1"/>
    </source>
</evidence>
<evidence type="ECO:0000259" key="13">
    <source>
        <dbReference type="PROSITE" id="PS50878"/>
    </source>
</evidence>
<evidence type="ECO:0000256" key="3">
    <source>
        <dbReference type="ARBA" id="ARBA00022695"/>
    </source>
</evidence>
<keyword evidence="7" id="KW-0460">Magnesium</keyword>
<keyword evidence="4" id="KW-0540">Nuclease</keyword>
<evidence type="ECO:0000256" key="5">
    <source>
        <dbReference type="ARBA" id="ARBA00022759"/>
    </source>
</evidence>
<dbReference type="Proteomes" id="UP000823941">
    <property type="component" value="Chromosome 12"/>
</dbReference>
<dbReference type="PANTHER" id="PTHR37984">
    <property type="entry name" value="PROTEIN CBG26694"/>
    <property type="match status" value="1"/>
</dbReference>
<keyword evidence="8" id="KW-0694">RNA-binding</keyword>
<keyword evidence="2" id="KW-0808">Transferase</keyword>
<dbReference type="InterPro" id="IPR043502">
    <property type="entry name" value="DNA/RNA_pol_sf"/>
</dbReference>
<reference evidence="17 18" key="1">
    <citation type="submission" date="2021-06" db="EMBL/GenBank/DDBJ databases">
        <title>A haploid diamondback moth (Plutella xylostella L.) genome assembly resolves 31 chromosomes and identifies a diamide resistance mutation.</title>
        <authorList>
            <person name="Ward C.M."/>
            <person name="Perry K.D."/>
            <person name="Baker G."/>
            <person name="Powis K."/>
            <person name="Heckel D.G."/>
            <person name="Baxter S.W."/>
        </authorList>
    </citation>
    <scope>NUCLEOTIDE SEQUENCE [LARGE SCALE GENOMIC DNA]</scope>
    <source>
        <strain evidence="17 18">LV</strain>
        <tissue evidence="17">Single pupa</tissue>
    </source>
</reference>
<feature type="domain" description="Reverse transcriptase" evidence="13">
    <location>
        <begin position="217"/>
        <end position="400"/>
    </location>
</feature>
<evidence type="ECO:0000313" key="16">
    <source>
        <dbReference type="EMBL" id="KAG7296899.1"/>
    </source>
</evidence>
<dbReference type="Gene3D" id="3.30.70.270">
    <property type="match status" value="2"/>
</dbReference>
<dbReference type="InterPro" id="IPR001584">
    <property type="entry name" value="Integrase_cat-core"/>
</dbReference>
<dbReference type="InterPro" id="IPR041577">
    <property type="entry name" value="RT_RNaseH_2"/>
</dbReference>
<dbReference type="Gene3D" id="3.10.20.370">
    <property type="match status" value="1"/>
</dbReference>
<dbReference type="PROSITE" id="PS00141">
    <property type="entry name" value="ASP_PROTEASE"/>
    <property type="match status" value="1"/>
</dbReference>
<dbReference type="CDD" id="cd01647">
    <property type="entry name" value="RT_LTR"/>
    <property type="match status" value="1"/>
</dbReference>
<evidence type="ECO:0000256" key="7">
    <source>
        <dbReference type="ARBA" id="ARBA00022842"/>
    </source>
</evidence>
<dbReference type="Gene3D" id="3.30.420.10">
    <property type="entry name" value="Ribonuclease H-like superfamily/Ribonuclease H"/>
    <property type="match status" value="1"/>
</dbReference>
<feature type="domain" description="Peptidase A2" evidence="12">
    <location>
        <begin position="40"/>
        <end position="114"/>
    </location>
</feature>
<dbReference type="EMBL" id="JAHIBW010000012">
    <property type="protein sequence ID" value="KAG7306038.1"/>
    <property type="molecule type" value="Genomic_DNA"/>
</dbReference>
<dbReference type="Gene3D" id="2.40.70.10">
    <property type="entry name" value="Acid Proteases"/>
    <property type="match status" value="1"/>
</dbReference>
<dbReference type="InterPro" id="IPR012337">
    <property type="entry name" value="RNaseH-like_sf"/>
</dbReference>
<evidence type="ECO:0000256" key="11">
    <source>
        <dbReference type="ARBA" id="ARBA00023268"/>
    </source>
</evidence>
<evidence type="ECO:0000256" key="8">
    <source>
        <dbReference type="ARBA" id="ARBA00022884"/>
    </source>
</evidence>
<dbReference type="CDD" id="cd09274">
    <property type="entry name" value="RNase_HI_RT_Ty3"/>
    <property type="match status" value="1"/>
</dbReference>
<dbReference type="Gene3D" id="3.10.10.10">
    <property type="entry name" value="HIV Type 1 Reverse Transcriptase, subunit A, domain 1"/>
    <property type="match status" value="1"/>
</dbReference>